<evidence type="ECO:0000313" key="1">
    <source>
        <dbReference type="EMBL" id="SDM20784.1"/>
    </source>
</evidence>
<evidence type="ECO:0000313" key="2">
    <source>
        <dbReference type="Proteomes" id="UP000199476"/>
    </source>
</evidence>
<reference evidence="1 2" key="1">
    <citation type="submission" date="2016-10" db="EMBL/GenBank/DDBJ databases">
        <authorList>
            <person name="de Groot N.N."/>
        </authorList>
    </citation>
    <scope>NUCLEOTIDE SEQUENCE [LARGE SCALE GENOMIC DNA]</scope>
    <source>
        <strain evidence="1 2">SLAS-1</strain>
    </source>
</reference>
<dbReference type="RefSeq" id="WP_089761358.1">
    <property type="nucleotide sequence ID" value="NZ_FNGO01000021.1"/>
</dbReference>
<keyword evidence="2" id="KW-1185">Reference proteome</keyword>
<dbReference type="AlphaFoldDB" id="A0A1G9RC34"/>
<dbReference type="STRING" id="321763.SAMN04488692_12133"/>
<dbReference type="EMBL" id="FNGO01000021">
    <property type="protein sequence ID" value="SDM20784.1"/>
    <property type="molecule type" value="Genomic_DNA"/>
</dbReference>
<organism evidence="1 2">
    <name type="scientific">Halarsenatibacter silvermanii</name>
    <dbReference type="NCBI Taxonomy" id="321763"/>
    <lineage>
        <taxon>Bacteria</taxon>
        <taxon>Bacillati</taxon>
        <taxon>Bacillota</taxon>
        <taxon>Clostridia</taxon>
        <taxon>Halanaerobiales</taxon>
        <taxon>Halarsenatibacteraceae</taxon>
        <taxon>Halarsenatibacter</taxon>
    </lineage>
</organism>
<gene>
    <name evidence="1" type="ORF">SAMN04488692_12133</name>
</gene>
<protein>
    <submittedName>
        <fullName evidence="1">Uncharacterized protein</fullName>
    </submittedName>
</protein>
<name>A0A1G9RC34_9FIRM</name>
<dbReference type="Proteomes" id="UP000199476">
    <property type="component" value="Unassembled WGS sequence"/>
</dbReference>
<sequence length="309" mass="34212">MSDGLIFYHTTEGHESPEENALLLEPGEIGTKTFMVRPFDRRSFFAITFVGELNADQWVEIGDYIVHINILELNHAELLMRIGRMTENFAFCTPLTEVGLATGTGTQSFLAENVDMFAGNEFKDSDMLFIHYYLMSTHSQQEGFVELQIGTTDAALQTPLIESEEKKEEGGSENNIAIKVESKGSAAHSFSDNLTIVSGLKVGGLDVLASGELLEINARAEILIILTLTENLMINGPQKTMKITRVGMSEPVRIRSPGYIGRDDIFSSTESILITVRSKISLTEIMDEARYSLTTEQVGNTVLLEWTVS</sequence>
<accession>A0A1G9RC34</accession>
<proteinExistence type="predicted"/>